<evidence type="ECO:0008006" key="4">
    <source>
        <dbReference type="Google" id="ProtNLM"/>
    </source>
</evidence>
<gene>
    <name evidence="2" type="ORF">NSJP_1415</name>
</gene>
<dbReference type="Pfam" id="PF04519">
    <property type="entry name" value="Bactofilin"/>
    <property type="match status" value="1"/>
</dbReference>
<dbReference type="RefSeq" id="WP_080886095.1">
    <property type="nucleotide sequence ID" value="NZ_LT828648.1"/>
</dbReference>
<comment type="similarity">
    <text evidence="1">Belongs to the bactofilin family.</text>
</comment>
<dbReference type="PANTHER" id="PTHR35024:SF4">
    <property type="entry name" value="POLYMER-FORMING CYTOSKELETAL PROTEIN"/>
    <property type="match status" value="1"/>
</dbReference>
<dbReference type="STRING" id="1325564.NSJP_1415"/>
<evidence type="ECO:0000313" key="3">
    <source>
        <dbReference type="Proteomes" id="UP000192042"/>
    </source>
</evidence>
<dbReference type="Proteomes" id="UP000192042">
    <property type="component" value="Chromosome I"/>
</dbReference>
<dbReference type="OrthoDB" id="9789407at2"/>
<evidence type="ECO:0000256" key="1">
    <source>
        <dbReference type="ARBA" id="ARBA00044755"/>
    </source>
</evidence>
<dbReference type="KEGG" id="nja:NSJP_1415"/>
<name>A0A1W1I3I9_9BACT</name>
<protein>
    <recommendedName>
        <fullName evidence="4">Polymer-forming cytoskeletal protein</fullName>
    </recommendedName>
</protein>
<sequence>MWALKERQNPVVQGHDNITLFAKDVRFKGVVKFDGTVRVDGYVEGEIHTTGMLIVGETAVIKGVVSAGILMNSGRINGSITAAEKISVHKPGILVGDIRTPLIAIEEGSHFHGMCDMGLESRPDESAVTLAS</sequence>
<dbReference type="PANTHER" id="PTHR35024">
    <property type="entry name" value="HYPOTHETICAL CYTOSOLIC PROTEIN"/>
    <property type="match status" value="1"/>
</dbReference>
<keyword evidence="3" id="KW-1185">Reference proteome</keyword>
<dbReference type="AlphaFoldDB" id="A0A1W1I3I9"/>
<accession>A0A1W1I3I9</accession>
<organism evidence="2 3">
    <name type="scientific">Nitrospira japonica</name>
    <dbReference type="NCBI Taxonomy" id="1325564"/>
    <lineage>
        <taxon>Bacteria</taxon>
        <taxon>Pseudomonadati</taxon>
        <taxon>Nitrospirota</taxon>
        <taxon>Nitrospiria</taxon>
        <taxon>Nitrospirales</taxon>
        <taxon>Nitrospiraceae</taxon>
        <taxon>Nitrospira</taxon>
    </lineage>
</organism>
<dbReference type="EMBL" id="LT828648">
    <property type="protein sequence ID" value="SLM47587.1"/>
    <property type="molecule type" value="Genomic_DNA"/>
</dbReference>
<reference evidence="2 3" key="1">
    <citation type="submission" date="2017-03" db="EMBL/GenBank/DDBJ databases">
        <authorList>
            <person name="Afonso C.L."/>
            <person name="Miller P.J."/>
            <person name="Scott M.A."/>
            <person name="Spackman E."/>
            <person name="Goraichik I."/>
            <person name="Dimitrov K.M."/>
            <person name="Suarez D.L."/>
            <person name="Swayne D.E."/>
        </authorList>
    </citation>
    <scope>NUCLEOTIDE SEQUENCE [LARGE SCALE GENOMIC DNA]</scope>
    <source>
        <strain evidence="2">Genome sequencing of Nitrospira japonica strain NJ11</strain>
    </source>
</reference>
<proteinExistence type="inferred from homology"/>
<dbReference type="InterPro" id="IPR007607">
    <property type="entry name" value="BacA/B"/>
</dbReference>
<evidence type="ECO:0000313" key="2">
    <source>
        <dbReference type="EMBL" id="SLM47587.1"/>
    </source>
</evidence>